<evidence type="ECO:0000313" key="1">
    <source>
        <dbReference type="EMBL" id="CCQ43150.1"/>
    </source>
</evidence>
<accession>L8E7B0</accession>
<dbReference type="AlphaFoldDB" id="L8E7B0"/>
<name>L8E7B0_HUMAN</name>
<reference evidence="1" key="1">
    <citation type="journal article" date="2013" name="PLoS ONE">
        <title>Direct detection of alternative open reading frames translation products in human significantly expands the proteome.</title>
        <authorList>
            <person name="Vanderperre B."/>
            <person name="Lucier J.-F."/>
            <person name="Motard J."/>
            <person name="Tremblay G."/>
            <person name="Vanderperre S."/>
            <person name="Wisztorski M."/>
            <person name="Salzet M."/>
            <person name="Boisvert F.-M."/>
            <person name="Roucou X."/>
        </authorList>
    </citation>
    <scope>NUCLEOTIDE SEQUENCE</scope>
</reference>
<proteinExistence type="predicted"/>
<protein>
    <submittedName>
        <fullName evidence="1">Alternative protein CDH8</fullName>
    </submittedName>
</protein>
<dbReference type="EMBL" id="HF583653">
    <property type="protein sequence ID" value="CCQ43150.1"/>
    <property type="molecule type" value="Genomic_DNA"/>
</dbReference>
<dbReference type="OrthoDB" id="8188793at2759"/>
<dbReference type="ChiTaRS" id="CDH8">
    <property type="organism name" value="human"/>
</dbReference>
<gene>
    <name evidence="1" type="primary">CDH8</name>
</gene>
<sequence length="89" mass="10462">MSMTTPLNSHPNMRHFYVKMENPAKSFKLLAPWTKMIPKTDIISYTVSFQKWSTIRISPSRKMKIIPSVFWQSIMDSTARSKKSIFYQS</sequence>
<organism evidence="1">
    <name type="scientific">Homo sapiens</name>
    <name type="common">Human</name>
    <dbReference type="NCBI Taxonomy" id="9606"/>
    <lineage>
        <taxon>Eukaryota</taxon>
        <taxon>Metazoa</taxon>
        <taxon>Chordata</taxon>
        <taxon>Craniata</taxon>
        <taxon>Vertebrata</taxon>
        <taxon>Euteleostomi</taxon>
        <taxon>Mammalia</taxon>
        <taxon>Eutheria</taxon>
        <taxon>Euarchontoglires</taxon>
        <taxon>Primates</taxon>
        <taxon>Haplorrhini</taxon>
        <taxon>Catarrhini</taxon>
        <taxon>Hominidae</taxon>
        <taxon>Homo</taxon>
    </lineage>
</organism>